<feature type="signal peptide" evidence="1">
    <location>
        <begin position="1"/>
        <end position="20"/>
    </location>
</feature>
<dbReference type="InterPro" id="IPR001304">
    <property type="entry name" value="C-type_lectin-like"/>
</dbReference>
<reference evidence="4" key="1">
    <citation type="submission" date="2016-11" db="UniProtKB">
        <authorList>
            <consortium name="WormBaseParasite"/>
        </authorList>
    </citation>
    <scope>IDENTIFICATION</scope>
</reference>
<dbReference type="Gene3D" id="3.10.100.10">
    <property type="entry name" value="Mannose-Binding Protein A, subunit A"/>
    <property type="match status" value="2"/>
</dbReference>
<evidence type="ECO:0000313" key="4">
    <source>
        <dbReference type="WBParaSite" id="L893_g33797.t1"/>
    </source>
</evidence>
<accession>A0A1I8A7J5</accession>
<dbReference type="PANTHER" id="PTHR22803">
    <property type="entry name" value="MANNOSE, PHOSPHOLIPASE, LECTIN RECEPTOR RELATED"/>
    <property type="match status" value="1"/>
</dbReference>
<dbReference type="SMART" id="SM00034">
    <property type="entry name" value="CLECT"/>
    <property type="match status" value="2"/>
</dbReference>
<dbReference type="PROSITE" id="PS50041">
    <property type="entry name" value="C_TYPE_LECTIN_2"/>
    <property type="match status" value="1"/>
</dbReference>
<organism evidence="3 4">
    <name type="scientific">Steinernema glaseri</name>
    <dbReference type="NCBI Taxonomy" id="37863"/>
    <lineage>
        <taxon>Eukaryota</taxon>
        <taxon>Metazoa</taxon>
        <taxon>Ecdysozoa</taxon>
        <taxon>Nematoda</taxon>
        <taxon>Chromadorea</taxon>
        <taxon>Rhabditida</taxon>
        <taxon>Tylenchina</taxon>
        <taxon>Panagrolaimomorpha</taxon>
        <taxon>Strongyloidoidea</taxon>
        <taxon>Steinernematidae</taxon>
        <taxon>Steinernema</taxon>
    </lineage>
</organism>
<evidence type="ECO:0000256" key="1">
    <source>
        <dbReference type="SAM" id="SignalP"/>
    </source>
</evidence>
<protein>
    <submittedName>
        <fullName evidence="4">C-type lectin domain-containing protein</fullName>
    </submittedName>
</protein>
<dbReference type="InterPro" id="IPR050111">
    <property type="entry name" value="C-type_lectin/snaclec_domain"/>
</dbReference>
<dbReference type="InterPro" id="IPR016187">
    <property type="entry name" value="CTDL_fold"/>
</dbReference>
<dbReference type="InterPro" id="IPR016186">
    <property type="entry name" value="C-type_lectin-like/link_sf"/>
</dbReference>
<dbReference type="AlphaFoldDB" id="A0A1I8A7J5"/>
<evidence type="ECO:0000313" key="3">
    <source>
        <dbReference type="Proteomes" id="UP000095287"/>
    </source>
</evidence>
<keyword evidence="1" id="KW-0732">Signal</keyword>
<feature type="domain" description="C-type lectin" evidence="2">
    <location>
        <begin position="163"/>
        <end position="283"/>
    </location>
</feature>
<feature type="chain" id="PRO_5009314366" evidence="1">
    <location>
        <begin position="21"/>
        <end position="287"/>
    </location>
</feature>
<dbReference type="SUPFAM" id="SSF56436">
    <property type="entry name" value="C-type lectin-like"/>
    <property type="match status" value="2"/>
</dbReference>
<keyword evidence="3" id="KW-1185">Reference proteome</keyword>
<sequence length="287" mass="32596">MWSGAAFSGLLLCLFTGVQSYCSEDAVISADGNKCFVVVRLAEKYQRAVHICDLYGGRLAVIHNEVDRKNLADFARTELTTHDHLWIVNNLTENVCKTEKCLQIKKRKGTRKMCTQLGLNTGELKIASCKKEMPYACEVAENENAEHIREERSVGCPRGWQQFKKNCYKLFADEKTWADAEKHCSSQNAHLASIHEYREMEFLVTDFKPPNLLPRAWLGGKRNPAASGVTFQWSDGTPWDYDDGWNYGDVKGEGCVSTATSMEVLHEKWETFDCSTRASYFCKQPVH</sequence>
<name>A0A1I8A7J5_9BILA</name>
<evidence type="ECO:0000259" key="2">
    <source>
        <dbReference type="PROSITE" id="PS50041"/>
    </source>
</evidence>
<dbReference type="CDD" id="cd00037">
    <property type="entry name" value="CLECT"/>
    <property type="match status" value="1"/>
</dbReference>
<dbReference type="Proteomes" id="UP000095287">
    <property type="component" value="Unplaced"/>
</dbReference>
<proteinExistence type="predicted"/>
<dbReference type="WBParaSite" id="L893_g33797.t1">
    <property type="protein sequence ID" value="L893_g33797.t1"/>
    <property type="gene ID" value="L893_g33797"/>
</dbReference>
<dbReference type="Pfam" id="PF00059">
    <property type="entry name" value="Lectin_C"/>
    <property type="match status" value="1"/>
</dbReference>